<keyword evidence="4" id="KW-1185">Reference proteome</keyword>
<dbReference type="RefSeq" id="WP_173215070.1">
    <property type="nucleotide sequence ID" value="NZ_CP053921.1"/>
</dbReference>
<protein>
    <submittedName>
        <fullName evidence="3">Cupin domain-containing protein</fullName>
    </submittedName>
</protein>
<dbReference type="AlphaFoldDB" id="A0A7D4CDW4"/>
<dbReference type="InterPro" id="IPR011051">
    <property type="entry name" value="RmlC_Cupin_sf"/>
</dbReference>
<dbReference type="InterPro" id="IPR013096">
    <property type="entry name" value="Cupin_2"/>
</dbReference>
<accession>A0A7D4CDW4</accession>
<evidence type="ECO:0000256" key="1">
    <source>
        <dbReference type="SAM" id="SignalP"/>
    </source>
</evidence>
<dbReference type="Pfam" id="PF07883">
    <property type="entry name" value="Cupin_2"/>
    <property type="match status" value="1"/>
</dbReference>
<dbReference type="SUPFAM" id="SSF51182">
    <property type="entry name" value="RmlC-like cupins"/>
    <property type="match status" value="1"/>
</dbReference>
<organism evidence="3 4">
    <name type="scientific">Erythrobacter mangrovi</name>
    <dbReference type="NCBI Taxonomy" id="2739433"/>
    <lineage>
        <taxon>Bacteria</taxon>
        <taxon>Pseudomonadati</taxon>
        <taxon>Pseudomonadota</taxon>
        <taxon>Alphaproteobacteria</taxon>
        <taxon>Sphingomonadales</taxon>
        <taxon>Erythrobacteraceae</taxon>
        <taxon>Erythrobacter/Porphyrobacter group</taxon>
        <taxon>Erythrobacter</taxon>
    </lineage>
</organism>
<dbReference type="Proteomes" id="UP000504693">
    <property type="component" value="Chromosome"/>
</dbReference>
<dbReference type="InterPro" id="IPR014710">
    <property type="entry name" value="RmlC-like_jellyroll"/>
</dbReference>
<dbReference type="Gene3D" id="2.60.120.10">
    <property type="entry name" value="Jelly Rolls"/>
    <property type="match status" value="1"/>
</dbReference>
<keyword evidence="1" id="KW-0732">Signal</keyword>
<sequence>MRPRMPLLAGLAALAFSSTAFAQNNQRDAVTTISASEEARVDEILQAFAADYRNDPMAIDANFGIKLGDAWWTVAVERKETATPRGRLVDHAFGPHSVALTRGMPITPTWYFEIADLDVLELIAAGKVNAGTAAMQSFGSDKVGVETRDMPGFTSNSGDEADLYLALSHFFTKGKPEVTRFGRDTSLETHGAQATALHMMKGFRILYFSIGPEEVVNDDPRLEFGQMPNLFVVTSGQGTLYSDDGPVQLEQGTSVFVAQFVKHKIVNTGTEPLEGVLVLYGDNSDFAFGTSYPSYLQDLNAFHRTYPFAKPKPKAE</sequence>
<name>A0A7D4CDW4_9SPHN</name>
<dbReference type="EMBL" id="CP053921">
    <property type="protein sequence ID" value="QKG72009.1"/>
    <property type="molecule type" value="Genomic_DNA"/>
</dbReference>
<evidence type="ECO:0000259" key="2">
    <source>
        <dbReference type="Pfam" id="PF07883"/>
    </source>
</evidence>
<proteinExistence type="predicted"/>
<reference evidence="3 4" key="1">
    <citation type="submission" date="2020-05" db="EMBL/GenBank/DDBJ databases">
        <title>Erythrobacter mangrovi sp. nov., isolated from rhizosphere soil of mangrove plant (Kandelia candel).</title>
        <authorList>
            <person name="Ye Y.H."/>
        </authorList>
    </citation>
    <scope>NUCLEOTIDE SEQUENCE [LARGE SCALE GENOMIC DNA]</scope>
    <source>
        <strain evidence="3 4">EB310</strain>
    </source>
</reference>
<feature type="chain" id="PRO_5028960929" evidence="1">
    <location>
        <begin position="23"/>
        <end position="316"/>
    </location>
</feature>
<evidence type="ECO:0000313" key="3">
    <source>
        <dbReference type="EMBL" id="QKG72009.1"/>
    </source>
</evidence>
<gene>
    <name evidence="3" type="ORF">HQR01_11880</name>
</gene>
<feature type="signal peptide" evidence="1">
    <location>
        <begin position="1"/>
        <end position="22"/>
    </location>
</feature>
<feature type="domain" description="Cupin type-2" evidence="2">
    <location>
        <begin position="230"/>
        <end position="277"/>
    </location>
</feature>
<dbReference type="KEGG" id="emv:HQR01_11880"/>
<evidence type="ECO:0000313" key="4">
    <source>
        <dbReference type="Proteomes" id="UP000504693"/>
    </source>
</evidence>